<feature type="compositionally biased region" description="Pro residues" evidence="2">
    <location>
        <begin position="477"/>
        <end position="488"/>
    </location>
</feature>
<feature type="coiled-coil region" evidence="1">
    <location>
        <begin position="22"/>
        <end position="49"/>
    </location>
</feature>
<evidence type="ECO:0000256" key="1">
    <source>
        <dbReference type="SAM" id="Coils"/>
    </source>
</evidence>
<reference evidence="3" key="1">
    <citation type="submission" date="2016-10" db="EMBL/GenBank/DDBJ databases">
        <authorList>
            <person name="Benchimol M."/>
            <person name="Almeida L.G."/>
            <person name="Vasconcelos A.T."/>
            <person name="Perreira-Neves A."/>
            <person name="Rosa I.A."/>
            <person name="Tasca T."/>
            <person name="Bogo M.R."/>
            <person name="de Souza W."/>
        </authorList>
    </citation>
    <scope>NUCLEOTIDE SEQUENCE [LARGE SCALE GENOMIC DNA]</scope>
    <source>
        <strain evidence="3">K</strain>
    </source>
</reference>
<accession>A0A1J4JM21</accession>
<proteinExistence type="predicted"/>
<sequence>MDNPLAALLQVAQQQTSINSPLESLASALREKENKLQKLRKDYSDLEDEFQTNYDFIIKRDAKIEELKGILGAKDSEMNFVNTRIKQSQDELNHYSERITTFQKKIDDLLKSTSMINKEITQIQFNTTRLKETKLPVMQIPESKETLDKLNATHSDLLKRKDMIFNIVNDIYNQSTLSSNETRTKYQREVELTYTKLQEYDNVHESLLNAIRSVEQQTHDALNQIEIQKQQINDQYNVTDESKIQITQMKQLLSEIDKEIDSLLVEQKEGQETDLQRQEFYQTQAQRLTKLEKDLKEKISNFKVTIHTQKVEIQKLQNKFEAQRNKNDECKSVLDQILCGFQKPNFQQVLYEEKEKLNDKFARCTKKQLRAQQKLKDQQSNLDDQIEKQKQLNLRLTESINQIVAESRKRTEIVNRERKRSKLISLEIKSAEGELSALREYNSFEKEPPIKIPMPELPTPPSQEPKQNQDHLISRNKPPPPIQIPSPPTRQQKQSFTKPKPKPKKDDTAQILQLTQQLEQIADKMNQAKVEMQQLKEKETSIQRDIIMLREENNQLRKSVENYDEIKRYYLSMQKIGSIPIPLPKKQKK</sequence>
<dbReference type="Gene3D" id="1.10.287.1490">
    <property type="match status" value="1"/>
</dbReference>
<keyword evidence="4" id="KW-1185">Reference proteome</keyword>
<dbReference type="VEuPathDB" id="TrichDB:TRFO_08421"/>
<protein>
    <submittedName>
        <fullName evidence="3">Uncharacterized protein</fullName>
    </submittedName>
</protein>
<dbReference type="AlphaFoldDB" id="A0A1J4JM21"/>
<organism evidence="3 4">
    <name type="scientific">Tritrichomonas foetus</name>
    <dbReference type="NCBI Taxonomy" id="1144522"/>
    <lineage>
        <taxon>Eukaryota</taxon>
        <taxon>Metamonada</taxon>
        <taxon>Parabasalia</taxon>
        <taxon>Tritrichomonadida</taxon>
        <taxon>Tritrichomonadidae</taxon>
        <taxon>Tritrichomonas</taxon>
    </lineage>
</organism>
<evidence type="ECO:0000313" key="3">
    <source>
        <dbReference type="EMBL" id="OHS99471.1"/>
    </source>
</evidence>
<dbReference type="PANTHER" id="PTHR23159">
    <property type="entry name" value="CENTROSOMAL PROTEIN 2"/>
    <property type="match status" value="1"/>
</dbReference>
<dbReference type="EMBL" id="MLAK01001004">
    <property type="protein sequence ID" value="OHS99471.1"/>
    <property type="molecule type" value="Genomic_DNA"/>
</dbReference>
<comment type="caution">
    <text evidence="3">The sequence shown here is derived from an EMBL/GenBank/DDBJ whole genome shotgun (WGS) entry which is preliminary data.</text>
</comment>
<keyword evidence="1" id="KW-0175">Coiled coil</keyword>
<feature type="coiled-coil region" evidence="1">
    <location>
        <begin position="78"/>
        <end position="105"/>
    </location>
</feature>
<evidence type="ECO:0000313" key="4">
    <source>
        <dbReference type="Proteomes" id="UP000179807"/>
    </source>
</evidence>
<feature type="coiled-coil region" evidence="1">
    <location>
        <begin position="197"/>
        <end position="333"/>
    </location>
</feature>
<dbReference type="GeneID" id="94828978"/>
<feature type="region of interest" description="Disordered" evidence="2">
    <location>
        <begin position="446"/>
        <end position="508"/>
    </location>
</feature>
<gene>
    <name evidence="3" type="ORF">TRFO_08421</name>
</gene>
<feature type="coiled-coil region" evidence="1">
    <location>
        <begin position="511"/>
        <end position="566"/>
    </location>
</feature>
<evidence type="ECO:0000256" key="2">
    <source>
        <dbReference type="SAM" id="MobiDB-lite"/>
    </source>
</evidence>
<dbReference type="RefSeq" id="XP_068352608.1">
    <property type="nucleotide sequence ID" value="XM_068494274.1"/>
</dbReference>
<name>A0A1J4JM21_9EUKA</name>
<dbReference type="PANTHER" id="PTHR23159:SF31">
    <property type="entry name" value="CENTROSOME-ASSOCIATED PROTEIN CEP250 ISOFORM X1"/>
    <property type="match status" value="1"/>
</dbReference>
<dbReference type="Proteomes" id="UP000179807">
    <property type="component" value="Unassembled WGS sequence"/>
</dbReference>
<feature type="compositionally biased region" description="Pro residues" evidence="2">
    <location>
        <begin position="450"/>
        <end position="463"/>
    </location>
</feature>